<dbReference type="AlphaFoldDB" id="A0A2A9MJT2"/>
<keyword evidence="2" id="KW-0472">Membrane</keyword>
<feature type="region of interest" description="Disordered" evidence="1">
    <location>
        <begin position="511"/>
        <end position="621"/>
    </location>
</feature>
<feature type="compositionally biased region" description="Low complexity" evidence="1">
    <location>
        <begin position="258"/>
        <end position="287"/>
    </location>
</feature>
<reference evidence="3 4" key="1">
    <citation type="submission" date="2017-09" db="EMBL/GenBank/DDBJ databases">
        <title>Genome sequencing of Besnoitia besnoiti strain Bb-Ger1.</title>
        <authorList>
            <person name="Schares G."/>
            <person name="Venepally P."/>
            <person name="Lorenzi H.A."/>
        </authorList>
    </citation>
    <scope>NUCLEOTIDE SEQUENCE [LARGE SCALE GENOMIC DNA]</scope>
    <source>
        <strain evidence="3 4">Bb-Ger1</strain>
    </source>
</reference>
<feature type="compositionally biased region" description="Low complexity" evidence="1">
    <location>
        <begin position="665"/>
        <end position="677"/>
    </location>
</feature>
<gene>
    <name evidence="3" type="ORF">BESB_047030</name>
</gene>
<keyword evidence="2" id="KW-1133">Transmembrane helix</keyword>
<dbReference type="RefSeq" id="XP_029220520.1">
    <property type="nucleotide sequence ID" value="XM_029363154.1"/>
</dbReference>
<keyword evidence="2" id="KW-0812">Transmembrane</keyword>
<feature type="compositionally biased region" description="Low complexity" evidence="1">
    <location>
        <begin position="516"/>
        <end position="526"/>
    </location>
</feature>
<dbReference type="GeneID" id="40309633"/>
<dbReference type="VEuPathDB" id="ToxoDB:BESB_047030"/>
<dbReference type="OrthoDB" id="10579530at2759"/>
<sequence length="810" mass="83258">MKLRAHPSGSSQPAYPAPSSADACRSASPSTSLSSSLSFPSLLFTRRLPCRPLALSFLPLVTVIHSLCAAHARRWSPDGARIPSSAFALPLASPELFGSSLPYGSPSPSLSPSAATFPCASRPSPSRGSFTPLASLEATPSKSDGASASPSADPFGWRPSLSAFLAPVARLEASASPHGFSRACLLPRQWPSLPRSASGCLTQAPSCASAVRAFPRSLSSLSSAASVSSGAAGALDSSAEVSSASTEEKEETHLLRRSAALQPPSSDAPPAASPSSHLSPASTQSPSPGRQEPQKEDECPAEARSSTQGAHALRARACFVSDLCGKASPAIAHLSRVSLSLLRTWGVVTMRRMAVAASLLFLDACGAAAVQRVWGGDASPRASPSSSLVSASPRTATSFTLLPTITGACSRLGSLVPFWRCAALAPASASAPPAAHSRALSRVSSVAKSLAASLASFSAAQASSAQKPVSQGRSPLAPTWGWQAAAACVTAGGWAVLCWKADRARRLREGERAHASEAPAVAASAAERLRGTSATASQAAGRAPRETQDEVGAGAPGRERQEARTAGEREAASVRGAEEESSRQGGERQRGDTAAEPESDRVASPASESSTSAATLGALPSSPSSTRLALFALPAGVHLAASAPFASPPSSRRSRLASLLPFVSSRASPTASPSSPAGDSLPSRASLSLAGEAPATPSASWLSRLRRALPTESLVYGYIGSSAAQAQVQSLVIAGSFVVFLTLKGVVSYFLERHRERQRVAAALEAYRREEEEFVRYGPKGKPKPSPRPPAASSRSPGSRRSPPPRGEYD</sequence>
<feature type="compositionally biased region" description="Basic and acidic residues" evidence="1">
    <location>
        <begin position="557"/>
        <end position="601"/>
    </location>
</feature>
<evidence type="ECO:0000313" key="4">
    <source>
        <dbReference type="Proteomes" id="UP000224006"/>
    </source>
</evidence>
<dbReference type="KEGG" id="bbes:BESB_047030"/>
<keyword evidence="4" id="KW-1185">Reference proteome</keyword>
<evidence type="ECO:0008006" key="5">
    <source>
        <dbReference type="Google" id="ProtNLM"/>
    </source>
</evidence>
<evidence type="ECO:0000313" key="3">
    <source>
        <dbReference type="EMBL" id="PFH36511.1"/>
    </source>
</evidence>
<dbReference type="EMBL" id="NWUJ01000003">
    <property type="protein sequence ID" value="PFH36511.1"/>
    <property type="molecule type" value="Genomic_DNA"/>
</dbReference>
<organism evidence="3 4">
    <name type="scientific">Besnoitia besnoiti</name>
    <name type="common">Apicomplexan protozoan</name>
    <dbReference type="NCBI Taxonomy" id="94643"/>
    <lineage>
        <taxon>Eukaryota</taxon>
        <taxon>Sar</taxon>
        <taxon>Alveolata</taxon>
        <taxon>Apicomplexa</taxon>
        <taxon>Conoidasida</taxon>
        <taxon>Coccidia</taxon>
        <taxon>Eucoccidiorida</taxon>
        <taxon>Eimeriorina</taxon>
        <taxon>Sarcocystidae</taxon>
        <taxon>Besnoitia</taxon>
    </lineage>
</organism>
<feature type="region of interest" description="Disordered" evidence="1">
    <location>
        <begin position="236"/>
        <end position="307"/>
    </location>
</feature>
<comment type="caution">
    <text evidence="3">The sequence shown here is derived from an EMBL/GenBank/DDBJ whole genome shotgun (WGS) entry which is preliminary data.</text>
</comment>
<feature type="compositionally biased region" description="Low complexity" evidence="1">
    <location>
        <begin position="236"/>
        <end position="245"/>
    </location>
</feature>
<feature type="compositionally biased region" description="Low complexity" evidence="1">
    <location>
        <begin position="7"/>
        <end position="23"/>
    </location>
</feature>
<accession>A0A2A9MJT2</accession>
<feature type="region of interest" description="Disordered" evidence="1">
    <location>
        <begin position="1"/>
        <end position="23"/>
    </location>
</feature>
<feature type="compositionally biased region" description="Low complexity" evidence="1">
    <location>
        <begin position="791"/>
        <end position="801"/>
    </location>
</feature>
<feature type="compositionally biased region" description="Low complexity" evidence="1">
    <location>
        <begin position="603"/>
        <end position="621"/>
    </location>
</feature>
<protein>
    <recommendedName>
        <fullName evidence="5">Transmembrane protein</fullName>
    </recommendedName>
</protein>
<feature type="transmembrane region" description="Helical" evidence="2">
    <location>
        <begin position="731"/>
        <end position="751"/>
    </location>
</feature>
<name>A0A2A9MJT2_BESBE</name>
<dbReference type="Proteomes" id="UP000224006">
    <property type="component" value="Chromosome III"/>
</dbReference>
<feature type="region of interest" description="Disordered" evidence="1">
    <location>
        <begin position="773"/>
        <end position="810"/>
    </location>
</feature>
<evidence type="ECO:0000256" key="1">
    <source>
        <dbReference type="SAM" id="MobiDB-lite"/>
    </source>
</evidence>
<feature type="compositionally biased region" description="Low complexity" evidence="1">
    <location>
        <begin position="140"/>
        <end position="153"/>
    </location>
</feature>
<proteinExistence type="predicted"/>
<feature type="region of interest" description="Disordered" evidence="1">
    <location>
        <begin position="665"/>
        <end position="685"/>
    </location>
</feature>
<feature type="region of interest" description="Disordered" evidence="1">
    <location>
        <begin position="114"/>
        <end position="153"/>
    </location>
</feature>
<evidence type="ECO:0000256" key="2">
    <source>
        <dbReference type="SAM" id="Phobius"/>
    </source>
</evidence>